<dbReference type="Proteomes" id="UP000053989">
    <property type="component" value="Unassembled WGS sequence"/>
</dbReference>
<dbReference type="InParanoid" id="A0A0C3CRG3"/>
<organism evidence="2 3">
    <name type="scientific">Scleroderma citrinum Foug A</name>
    <dbReference type="NCBI Taxonomy" id="1036808"/>
    <lineage>
        <taxon>Eukaryota</taxon>
        <taxon>Fungi</taxon>
        <taxon>Dikarya</taxon>
        <taxon>Basidiomycota</taxon>
        <taxon>Agaricomycotina</taxon>
        <taxon>Agaricomycetes</taxon>
        <taxon>Agaricomycetidae</taxon>
        <taxon>Boletales</taxon>
        <taxon>Sclerodermatineae</taxon>
        <taxon>Sclerodermataceae</taxon>
        <taxon>Scleroderma</taxon>
    </lineage>
</organism>
<proteinExistence type="predicted"/>
<dbReference type="EMBL" id="KN822279">
    <property type="protein sequence ID" value="KIM51180.1"/>
    <property type="molecule type" value="Genomic_DNA"/>
</dbReference>
<accession>A0A0C3CRG3</accession>
<gene>
    <name evidence="2" type="ORF">SCLCIDRAFT_1224792</name>
</gene>
<dbReference type="InterPro" id="IPR036291">
    <property type="entry name" value="NAD(P)-bd_dom_sf"/>
</dbReference>
<dbReference type="OrthoDB" id="191139at2759"/>
<evidence type="ECO:0000256" key="1">
    <source>
        <dbReference type="SAM" id="MobiDB-lite"/>
    </source>
</evidence>
<dbReference type="AlphaFoldDB" id="A0A0C3CRG3"/>
<reference evidence="2 3" key="1">
    <citation type="submission" date="2014-04" db="EMBL/GenBank/DDBJ databases">
        <authorList>
            <consortium name="DOE Joint Genome Institute"/>
            <person name="Kuo A."/>
            <person name="Kohler A."/>
            <person name="Nagy L.G."/>
            <person name="Floudas D."/>
            <person name="Copeland A."/>
            <person name="Barry K.W."/>
            <person name="Cichocki N."/>
            <person name="Veneault-Fourrey C."/>
            <person name="LaButti K."/>
            <person name="Lindquist E.A."/>
            <person name="Lipzen A."/>
            <person name="Lundell T."/>
            <person name="Morin E."/>
            <person name="Murat C."/>
            <person name="Sun H."/>
            <person name="Tunlid A."/>
            <person name="Henrissat B."/>
            <person name="Grigoriev I.V."/>
            <person name="Hibbett D.S."/>
            <person name="Martin F."/>
            <person name="Nordberg H.P."/>
            <person name="Cantor M.N."/>
            <person name="Hua S.X."/>
        </authorList>
    </citation>
    <scope>NUCLEOTIDE SEQUENCE [LARGE SCALE GENOMIC DNA]</scope>
    <source>
        <strain evidence="2 3">Foug A</strain>
    </source>
</reference>
<feature type="region of interest" description="Disordered" evidence="1">
    <location>
        <begin position="73"/>
        <end position="104"/>
    </location>
</feature>
<feature type="compositionally biased region" description="Basic and acidic residues" evidence="1">
    <location>
        <begin position="73"/>
        <end position="85"/>
    </location>
</feature>
<evidence type="ECO:0000313" key="3">
    <source>
        <dbReference type="Proteomes" id="UP000053989"/>
    </source>
</evidence>
<dbReference type="Gene3D" id="3.40.50.720">
    <property type="entry name" value="NAD(P)-binding Rossmann-like Domain"/>
    <property type="match status" value="1"/>
</dbReference>
<dbReference type="HOGENOM" id="CLU_1732559_0_0_1"/>
<name>A0A0C3CRG3_9AGAM</name>
<dbReference type="STRING" id="1036808.A0A0C3CRG3"/>
<reference evidence="3" key="2">
    <citation type="submission" date="2015-01" db="EMBL/GenBank/DDBJ databases">
        <title>Evolutionary Origins and Diversification of the Mycorrhizal Mutualists.</title>
        <authorList>
            <consortium name="DOE Joint Genome Institute"/>
            <consortium name="Mycorrhizal Genomics Consortium"/>
            <person name="Kohler A."/>
            <person name="Kuo A."/>
            <person name="Nagy L.G."/>
            <person name="Floudas D."/>
            <person name="Copeland A."/>
            <person name="Barry K.W."/>
            <person name="Cichocki N."/>
            <person name="Veneault-Fourrey C."/>
            <person name="LaButti K."/>
            <person name="Lindquist E.A."/>
            <person name="Lipzen A."/>
            <person name="Lundell T."/>
            <person name="Morin E."/>
            <person name="Murat C."/>
            <person name="Riley R."/>
            <person name="Ohm R."/>
            <person name="Sun H."/>
            <person name="Tunlid A."/>
            <person name="Henrissat B."/>
            <person name="Grigoriev I.V."/>
            <person name="Hibbett D.S."/>
            <person name="Martin F."/>
        </authorList>
    </citation>
    <scope>NUCLEOTIDE SEQUENCE [LARGE SCALE GENOMIC DNA]</scope>
    <source>
        <strain evidence="3">Foug A</strain>
    </source>
</reference>
<evidence type="ECO:0000313" key="2">
    <source>
        <dbReference type="EMBL" id="KIM51180.1"/>
    </source>
</evidence>
<sequence>MAARNKVKAEAAISALKEEGLGPGNGEVVWLELDLSDPRNAKRAAKEFMRKEDRLDVLIHNGALMFGPYEMLPDDRRAGDHDGQRHQPLRPHPGVASRPQENSLPVRLGRPRRHCFIRGATESWVPCLVFGRSRRMTSAITPGFPYSCDTA</sequence>
<dbReference type="SUPFAM" id="SSF51735">
    <property type="entry name" value="NAD(P)-binding Rossmann-fold domains"/>
    <property type="match status" value="1"/>
</dbReference>
<keyword evidence="3" id="KW-1185">Reference proteome</keyword>
<protein>
    <submittedName>
        <fullName evidence="2">Uncharacterized protein</fullName>
    </submittedName>
</protein>